<sequence>MFAPGGVDLCLWQVKAELLVQMDGVGSVSAEDEDGPAQPRQVWVRSLRKMRMARHSHARRIYIPLPEPEGRNQLFEINLKEVKLGADVAVKGLVDKTKGYSGPWPSVFGAEEKRLEAPYASEWPATIRIETAAQDSQVVTSSYGDPSFSSAALRKLVCDTRSGGSDSGLQACDVDALMHETHGFGHLFAKPVMSFLGVSELGRALSHDGLSTDLKRSKRASVFLGGVGSFSKWRLACNDAATSQGADVTNVCREAAMMGLRRRMQQARKVDVPVTQADFLEAISNVNRSVVTVSALSLSCSSSALWEGDSSDTSSGQAMAGAGRLLLLVAAAVALVAPYRAFVQGGIQAEKMSRKLEHVDG</sequence>
<comment type="caution">
    <text evidence="1">The sequence shown here is derived from an EMBL/GenBank/DDBJ whole genome shotgun (WGS) entry which is preliminary data.</text>
</comment>
<dbReference type="GO" id="GO:0016887">
    <property type="term" value="F:ATP hydrolysis activity"/>
    <property type="evidence" value="ECO:0007669"/>
    <property type="project" value="TreeGrafter"/>
</dbReference>
<dbReference type="GO" id="GO:0015630">
    <property type="term" value="C:microtubule cytoskeleton"/>
    <property type="evidence" value="ECO:0007669"/>
    <property type="project" value="TreeGrafter"/>
</dbReference>
<dbReference type="PANTHER" id="PTHR23074:SF19">
    <property type="entry name" value="KATANIN P60 ATPASE-CONTAINING SUBUNIT A1"/>
    <property type="match status" value="1"/>
</dbReference>
<dbReference type="InterPro" id="IPR050304">
    <property type="entry name" value="MT-severing_AAA_ATPase"/>
</dbReference>
<gene>
    <name evidence="1" type="primary">KATNA1</name>
    <name evidence="1" type="ORF">AK812_SmicGene18048</name>
</gene>
<evidence type="ECO:0000313" key="1">
    <source>
        <dbReference type="EMBL" id="OLP99399.1"/>
    </source>
</evidence>
<protein>
    <submittedName>
        <fullName evidence="1">Katanin p60 ATPase-containing subunit A1</fullName>
    </submittedName>
</protein>
<evidence type="ECO:0000313" key="2">
    <source>
        <dbReference type="Proteomes" id="UP000186817"/>
    </source>
</evidence>
<dbReference type="GO" id="GO:0051013">
    <property type="term" value="P:microtubule severing"/>
    <property type="evidence" value="ECO:0007669"/>
    <property type="project" value="TreeGrafter"/>
</dbReference>
<organism evidence="1 2">
    <name type="scientific">Symbiodinium microadriaticum</name>
    <name type="common">Dinoflagellate</name>
    <name type="synonym">Zooxanthella microadriatica</name>
    <dbReference type="NCBI Taxonomy" id="2951"/>
    <lineage>
        <taxon>Eukaryota</taxon>
        <taxon>Sar</taxon>
        <taxon>Alveolata</taxon>
        <taxon>Dinophyceae</taxon>
        <taxon>Suessiales</taxon>
        <taxon>Symbiodiniaceae</taxon>
        <taxon>Symbiodinium</taxon>
    </lineage>
</organism>
<dbReference type="Proteomes" id="UP000186817">
    <property type="component" value="Unassembled WGS sequence"/>
</dbReference>
<reference evidence="1 2" key="1">
    <citation type="submission" date="2016-02" db="EMBL/GenBank/DDBJ databases">
        <title>Genome analysis of coral dinoflagellate symbionts highlights evolutionary adaptations to a symbiotic lifestyle.</title>
        <authorList>
            <person name="Aranda M."/>
            <person name="Li Y."/>
            <person name="Liew Y.J."/>
            <person name="Baumgarten S."/>
            <person name="Simakov O."/>
            <person name="Wilson M."/>
            <person name="Piel J."/>
            <person name="Ashoor H."/>
            <person name="Bougouffa S."/>
            <person name="Bajic V.B."/>
            <person name="Ryu T."/>
            <person name="Ravasi T."/>
            <person name="Bayer T."/>
            <person name="Micklem G."/>
            <person name="Kim H."/>
            <person name="Bhak J."/>
            <person name="Lajeunesse T.C."/>
            <person name="Voolstra C.R."/>
        </authorList>
    </citation>
    <scope>NUCLEOTIDE SEQUENCE [LARGE SCALE GENOMIC DNA]</scope>
    <source>
        <strain evidence="1 2">CCMP2467</strain>
    </source>
</reference>
<dbReference type="AlphaFoldDB" id="A0A1Q9DW45"/>
<dbReference type="PANTHER" id="PTHR23074">
    <property type="entry name" value="AAA DOMAIN-CONTAINING"/>
    <property type="match status" value="1"/>
</dbReference>
<dbReference type="Gene3D" id="3.40.50.300">
    <property type="entry name" value="P-loop containing nucleotide triphosphate hydrolases"/>
    <property type="match status" value="1"/>
</dbReference>
<dbReference type="Gene3D" id="1.10.8.60">
    <property type="match status" value="2"/>
</dbReference>
<dbReference type="InterPro" id="IPR027417">
    <property type="entry name" value="P-loop_NTPase"/>
</dbReference>
<proteinExistence type="predicted"/>
<dbReference type="OrthoDB" id="5334845at2759"/>
<name>A0A1Q9DW45_SYMMI</name>
<accession>A0A1Q9DW45</accession>
<keyword evidence="2" id="KW-1185">Reference proteome</keyword>
<dbReference type="EMBL" id="LSRX01000363">
    <property type="protein sequence ID" value="OLP99399.1"/>
    <property type="molecule type" value="Genomic_DNA"/>
</dbReference>